<dbReference type="InterPro" id="IPR043502">
    <property type="entry name" value="DNA/RNA_pol_sf"/>
</dbReference>
<name>A0AAE7CZS6_9GAMM</name>
<proteinExistence type="predicted"/>
<organism evidence="2 3">
    <name type="scientific">Dickeya zeae</name>
    <dbReference type="NCBI Taxonomy" id="204042"/>
    <lineage>
        <taxon>Bacteria</taxon>
        <taxon>Pseudomonadati</taxon>
        <taxon>Pseudomonadota</taxon>
        <taxon>Gammaproteobacteria</taxon>
        <taxon>Enterobacterales</taxon>
        <taxon>Pectobacteriaceae</taxon>
        <taxon>Dickeya</taxon>
    </lineage>
</organism>
<dbReference type="InterPro" id="IPR043128">
    <property type="entry name" value="Rev_trsase/Diguanyl_cyclase"/>
</dbReference>
<dbReference type="InterPro" id="IPR000477">
    <property type="entry name" value="RT_dom"/>
</dbReference>
<dbReference type="GO" id="GO:0003964">
    <property type="term" value="F:RNA-directed DNA polymerase activity"/>
    <property type="evidence" value="ECO:0007669"/>
    <property type="project" value="UniProtKB-KW"/>
</dbReference>
<keyword evidence="2" id="KW-0808">Transferase</keyword>
<evidence type="ECO:0000313" key="2">
    <source>
        <dbReference type="EMBL" id="QIZ52341.1"/>
    </source>
</evidence>
<gene>
    <name evidence="2" type="ORF">DWG24_17095</name>
</gene>
<feature type="domain" description="Reverse transcriptase" evidence="1">
    <location>
        <begin position="1"/>
        <end position="205"/>
    </location>
</feature>
<keyword evidence="2" id="KW-0695">RNA-directed DNA polymerase</keyword>
<sequence length="252" mass="29090">MEKWEHKFELKKDKWVHVPSKEMAKFGKSLHDLMRKKWIAPLYYYHMRDGGHVAAARRHIKSNFFSLIDIKSFFESTSQSRVTRELKSFFPYNEAREIAKLSTVRIPSSTSPKFAIPYGYPQSPILATLCLHRSFAGSVLNSIAKKSNMVVSVYMDDIIISSDDLDVLSQNFEDLTRALERSRYATNTVKTQQPSERIKVFNLELSNQSLKVSAPRIVEFLIAYVSSVNEHERKGIASYVESVNRDQAKLFR</sequence>
<dbReference type="EMBL" id="CP033622">
    <property type="protein sequence ID" value="QIZ52341.1"/>
    <property type="molecule type" value="Genomic_DNA"/>
</dbReference>
<dbReference type="Proteomes" id="UP000500801">
    <property type="component" value="Chromosome"/>
</dbReference>
<dbReference type="Gene3D" id="3.30.70.270">
    <property type="match status" value="1"/>
</dbReference>
<keyword evidence="2" id="KW-0548">Nucleotidyltransferase</keyword>
<dbReference type="Pfam" id="PF00078">
    <property type="entry name" value="RVT_1"/>
    <property type="match status" value="1"/>
</dbReference>
<dbReference type="AlphaFoldDB" id="A0AAE7CZS6"/>
<reference evidence="2 3" key="1">
    <citation type="submission" date="2018-11" db="EMBL/GenBank/DDBJ databases">
        <title>Complete genome sequence of Dickeya zeae strain CE1 infecting Canna edulis Ker-Gawl. in China.</title>
        <authorList>
            <person name="Zhang J."/>
            <person name="Lin B."/>
            <person name="Shen H."/>
            <person name="Jiang S."/>
            <person name="Pu X."/>
            <person name="Sun D."/>
        </authorList>
    </citation>
    <scope>NUCLEOTIDE SEQUENCE [LARGE SCALE GENOMIC DNA]</scope>
    <source>
        <strain evidence="2 3">CE1</strain>
    </source>
</reference>
<dbReference type="PROSITE" id="PS50878">
    <property type="entry name" value="RT_POL"/>
    <property type="match status" value="1"/>
</dbReference>
<evidence type="ECO:0000259" key="1">
    <source>
        <dbReference type="PROSITE" id="PS50878"/>
    </source>
</evidence>
<protein>
    <submittedName>
        <fullName evidence="2">Reverse transcriptase</fullName>
    </submittedName>
</protein>
<evidence type="ECO:0000313" key="3">
    <source>
        <dbReference type="Proteomes" id="UP000500801"/>
    </source>
</evidence>
<dbReference type="RefSeq" id="WP_168363387.1">
    <property type="nucleotide sequence ID" value="NZ_CP033622.1"/>
</dbReference>
<dbReference type="SUPFAM" id="SSF56672">
    <property type="entry name" value="DNA/RNA polymerases"/>
    <property type="match status" value="1"/>
</dbReference>
<accession>A0AAE7CZS6</accession>